<evidence type="ECO:0000313" key="3">
    <source>
        <dbReference type="Proteomes" id="UP000236161"/>
    </source>
</evidence>
<dbReference type="InterPro" id="IPR007612">
    <property type="entry name" value="LOR"/>
</dbReference>
<proteinExistence type="inferred from homology"/>
<keyword evidence="3" id="KW-1185">Reference proteome</keyword>
<evidence type="ECO:0000313" key="2">
    <source>
        <dbReference type="EMBL" id="PKA49059.1"/>
    </source>
</evidence>
<dbReference type="InterPro" id="IPR025659">
    <property type="entry name" value="Tubby-like_C"/>
</dbReference>
<comment type="similarity">
    <text evidence="1">Belongs to the LOR family.</text>
</comment>
<reference evidence="2 3" key="1">
    <citation type="journal article" date="2017" name="Nature">
        <title>The Apostasia genome and the evolution of orchids.</title>
        <authorList>
            <person name="Zhang G.Q."/>
            <person name="Liu K.W."/>
            <person name="Li Z."/>
            <person name="Lohaus R."/>
            <person name="Hsiao Y.Y."/>
            <person name="Niu S.C."/>
            <person name="Wang J.Y."/>
            <person name="Lin Y.C."/>
            <person name="Xu Q."/>
            <person name="Chen L.J."/>
            <person name="Yoshida K."/>
            <person name="Fujiwara S."/>
            <person name="Wang Z.W."/>
            <person name="Zhang Y.Q."/>
            <person name="Mitsuda N."/>
            <person name="Wang M."/>
            <person name="Liu G.H."/>
            <person name="Pecoraro L."/>
            <person name="Huang H.X."/>
            <person name="Xiao X.J."/>
            <person name="Lin M."/>
            <person name="Wu X.Y."/>
            <person name="Wu W.L."/>
            <person name="Chen Y.Y."/>
            <person name="Chang S.B."/>
            <person name="Sakamoto S."/>
            <person name="Ohme-Takagi M."/>
            <person name="Yagi M."/>
            <person name="Zeng S.J."/>
            <person name="Shen C.Y."/>
            <person name="Yeh C.M."/>
            <person name="Luo Y.B."/>
            <person name="Tsai W.C."/>
            <person name="Van de Peer Y."/>
            <person name="Liu Z.J."/>
        </authorList>
    </citation>
    <scope>NUCLEOTIDE SEQUENCE [LARGE SCALE GENOMIC DNA]</scope>
    <source>
        <strain evidence="3">cv. Shenzhen</strain>
        <tissue evidence="2">Stem</tissue>
    </source>
</reference>
<dbReference type="EMBL" id="KZ452040">
    <property type="protein sequence ID" value="PKA49059.1"/>
    <property type="molecule type" value="Genomic_DNA"/>
</dbReference>
<organism evidence="2 3">
    <name type="scientific">Apostasia shenzhenica</name>
    <dbReference type="NCBI Taxonomy" id="1088818"/>
    <lineage>
        <taxon>Eukaryota</taxon>
        <taxon>Viridiplantae</taxon>
        <taxon>Streptophyta</taxon>
        <taxon>Embryophyta</taxon>
        <taxon>Tracheophyta</taxon>
        <taxon>Spermatophyta</taxon>
        <taxon>Magnoliopsida</taxon>
        <taxon>Liliopsida</taxon>
        <taxon>Asparagales</taxon>
        <taxon>Orchidaceae</taxon>
        <taxon>Apostasioideae</taxon>
        <taxon>Apostasia</taxon>
    </lineage>
</organism>
<dbReference type="PANTHER" id="PTHR31087:SF60">
    <property type="entry name" value="PROTEIN LURP-ONE-RELATED 5"/>
    <property type="match status" value="1"/>
</dbReference>
<accession>A0A2I0A0J6</accession>
<dbReference type="Proteomes" id="UP000236161">
    <property type="component" value="Unassembled WGS sequence"/>
</dbReference>
<evidence type="ECO:0000256" key="1">
    <source>
        <dbReference type="ARBA" id="ARBA00005437"/>
    </source>
</evidence>
<name>A0A2I0A0J6_9ASPA</name>
<dbReference type="Gene3D" id="2.40.160.200">
    <property type="entry name" value="LURP1-related"/>
    <property type="match status" value="1"/>
</dbReference>
<dbReference type="PANTHER" id="PTHR31087">
    <property type="match status" value="1"/>
</dbReference>
<sequence>MERGNGGGAKAVVGEQYCEDRERELTVRKTSLFFPGDGFVAYDHDSGDLVFRVDNYDRGPSLTDELVLMDPAGASILTLLRKWPSLHNRWEGYLGERAEGQKPRFTVRRSSIFGGDRAGVSVEVHGGDGDDAQTTMYRVDGSFAARCCQVLHEGNREEEELVAEVKRKVDAVAQVVLGRDVFCLCLSPSADAAFVMGLVLVLDRISGDDDVGAAVDPAAVAPADVLEEHDGGSNGGGVHD</sequence>
<dbReference type="OrthoDB" id="677463at2759"/>
<dbReference type="AlphaFoldDB" id="A0A2I0A0J6"/>
<dbReference type="InterPro" id="IPR038595">
    <property type="entry name" value="LOR_sf"/>
</dbReference>
<protein>
    <submittedName>
        <fullName evidence="2">Protein LURP-one-related 12</fullName>
    </submittedName>
</protein>
<dbReference type="Pfam" id="PF04525">
    <property type="entry name" value="LOR"/>
    <property type="match status" value="1"/>
</dbReference>
<dbReference type="STRING" id="1088818.A0A2I0A0J6"/>
<gene>
    <name evidence="2" type="ORF">AXF42_Ash010743</name>
</gene>
<dbReference type="SUPFAM" id="SSF54518">
    <property type="entry name" value="Tubby C-terminal domain-like"/>
    <property type="match status" value="1"/>
</dbReference>